<evidence type="ECO:0000256" key="3">
    <source>
        <dbReference type="ARBA" id="ARBA00022989"/>
    </source>
</evidence>
<feature type="transmembrane region" description="Helical" evidence="7">
    <location>
        <begin position="76"/>
        <end position="97"/>
    </location>
</feature>
<dbReference type="InterPro" id="IPR050355">
    <property type="entry name" value="RCF1"/>
</dbReference>
<sequence>MASESEYSKFTPRENKRKAPLQPHVDLDAMRAPPTFWDRIMSQPLVPGLMLTTALVLGAGMWSFKTGRAQLSQNLMRARVVAQFATIGALVAGSYTIGFGTGDSGDEAGRNEFDAKAVESDDYHG</sequence>
<dbReference type="AlphaFoldDB" id="A0A0L0D5T2"/>
<dbReference type="Proteomes" id="UP000054408">
    <property type="component" value="Unassembled WGS sequence"/>
</dbReference>
<dbReference type="Gene3D" id="6.10.140.1320">
    <property type="match status" value="1"/>
</dbReference>
<comment type="subcellular location">
    <subcellularLocation>
        <location evidence="1">Mitochondrion membrane</location>
    </subcellularLocation>
</comment>
<keyword evidence="10" id="KW-1185">Reference proteome</keyword>
<keyword evidence="4" id="KW-0496">Mitochondrion</keyword>
<evidence type="ECO:0000256" key="2">
    <source>
        <dbReference type="ARBA" id="ARBA00022692"/>
    </source>
</evidence>
<dbReference type="EMBL" id="GL349448">
    <property type="protein sequence ID" value="KNC47732.1"/>
    <property type="molecule type" value="Genomic_DNA"/>
</dbReference>
<dbReference type="STRING" id="461836.A0A0L0D5T2"/>
<evidence type="ECO:0000256" key="1">
    <source>
        <dbReference type="ARBA" id="ARBA00004325"/>
    </source>
</evidence>
<evidence type="ECO:0000256" key="6">
    <source>
        <dbReference type="SAM" id="MobiDB-lite"/>
    </source>
</evidence>
<dbReference type="PROSITE" id="PS51503">
    <property type="entry name" value="HIG1"/>
    <property type="match status" value="1"/>
</dbReference>
<evidence type="ECO:0000259" key="8">
    <source>
        <dbReference type="PROSITE" id="PS51503"/>
    </source>
</evidence>
<dbReference type="InterPro" id="IPR007667">
    <property type="entry name" value="Hypoxia_induced_domain"/>
</dbReference>
<evidence type="ECO:0000256" key="4">
    <source>
        <dbReference type="ARBA" id="ARBA00023128"/>
    </source>
</evidence>
<feature type="region of interest" description="Disordered" evidence="6">
    <location>
        <begin position="1"/>
        <end position="25"/>
    </location>
</feature>
<evidence type="ECO:0000313" key="10">
    <source>
        <dbReference type="Proteomes" id="UP000054408"/>
    </source>
</evidence>
<reference evidence="9 10" key="1">
    <citation type="submission" date="2010-05" db="EMBL/GenBank/DDBJ databases">
        <title>The Genome Sequence of Thecamonas trahens ATCC 50062.</title>
        <authorList>
            <consortium name="The Broad Institute Genome Sequencing Platform"/>
            <person name="Russ C."/>
            <person name="Cuomo C."/>
            <person name="Shea T."/>
            <person name="Young S.K."/>
            <person name="Zeng Q."/>
            <person name="Koehrsen M."/>
            <person name="Haas B."/>
            <person name="Borodovsky M."/>
            <person name="Guigo R."/>
            <person name="Alvarado L."/>
            <person name="Berlin A."/>
            <person name="Bochicchio J."/>
            <person name="Borenstein D."/>
            <person name="Chapman S."/>
            <person name="Chen Z."/>
            <person name="Freedman E."/>
            <person name="Gellesch M."/>
            <person name="Goldberg J."/>
            <person name="Griggs A."/>
            <person name="Gujja S."/>
            <person name="Heilman E."/>
            <person name="Heiman D."/>
            <person name="Hepburn T."/>
            <person name="Howarth C."/>
            <person name="Jen D."/>
            <person name="Larson L."/>
            <person name="Mehta T."/>
            <person name="Park D."/>
            <person name="Pearson M."/>
            <person name="Roberts A."/>
            <person name="Saif S."/>
            <person name="Shenoy N."/>
            <person name="Sisk P."/>
            <person name="Stolte C."/>
            <person name="Sykes S."/>
            <person name="Thomson T."/>
            <person name="Walk T."/>
            <person name="White J."/>
            <person name="Yandava C."/>
            <person name="Burger G."/>
            <person name="Gray M.W."/>
            <person name="Holland P.W.H."/>
            <person name="King N."/>
            <person name="Lang F.B.F."/>
            <person name="Roger A.J."/>
            <person name="Ruiz-Trillo I."/>
            <person name="Lander E."/>
            <person name="Nusbaum C."/>
        </authorList>
    </citation>
    <scope>NUCLEOTIDE SEQUENCE [LARGE SCALE GENOMIC DNA]</scope>
    <source>
        <strain evidence="9 10">ATCC 50062</strain>
    </source>
</reference>
<gene>
    <name evidence="9" type="ORF">AMSG_03959</name>
</gene>
<dbReference type="OrthoDB" id="6604018at2759"/>
<organism evidence="9 10">
    <name type="scientific">Thecamonas trahens ATCC 50062</name>
    <dbReference type="NCBI Taxonomy" id="461836"/>
    <lineage>
        <taxon>Eukaryota</taxon>
        <taxon>Apusozoa</taxon>
        <taxon>Apusomonadida</taxon>
        <taxon>Apusomonadidae</taxon>
        <taxon>Thecamonas</taxon>
    </lineage>
</organism>
<accession>A0A0L0D5T2</accession>
<evidence type="ECO:0000256" key="5">
    <source>
        <dbReference type="ARBA" id="ARBA00023136"/>
    </source>
</evidence>
<name>A0A0L0D5T2_THETB</name>
<dbReference type="GO" id="GO:0031966">
    <property type="term" value="C:mitochondrial membrane"/>
    <property type="evidence" value="ECO:0007669"/>
    <property type="project" value="UniProtKB-SubCell"/>
</dbReference>
<protein>
    <recommendedName>
        <fullName evidence="8">HIG1 domain-containing protein</fullName>
    </recommendedName>
</protein>
<dbReference type="Pfam" id="PF04588">
    <property type="entry name" value="HIG_1_N"/>
    <property type="match status" value="1"/>
</dbReference>
<dbReference type="GeneID" id="25563525"/>
<feature type="domain" description="HIG1" evidence="8">
    <location>
        <begin position="17"/>
        <end position="108"/>
    </location>
</feature>
<feature type="transmembrane region" description="Helical" evidence="7">
    <location>
        <begin position="45"/>
        <end position="64"/>
    </location>
</feature>
<proteinExistence type="predicted"/>
<keyword evidence="5 7" id="KW-0472">Membrane</keyword>
<evidence type="ECO:0000256" key="7">
    <source>
        <dbReference type="SAM" id="Phobius"/>
    </source>
</evidence>
<dbReference type="RefSeq" id="XP_013759210.1">
    <property type="nucleotide sequence ID" value="XM_013903756.1"/>
</dbReference>
<keyword evidence="2 7" id="KW-0812">Transmembrane</keyword>
<keyword evidence="3 7" id="KW-1133">Transmembrane helix</keyword>
<dbReference type="PANTHER" id="PTHR12297:SF3">
    <property type="entry name" value="HIG1 DOMAIN FAMILY MEMBER 1A"/>
    <property type="match status" value="1"/>
</dbReference>
<evidence type="ECO:0000313" key="9">
    <source>
        <dbReference type="EMBL" id="KNC47732.1"/>
    </source>
</evidence>
<dbReference type="PANTHER" id="PTHR12297">
    <property type="entry name" value="HYPOXIA-INDUCBILE GENE 1 HIG1 -RELATED"/>
    <property type="match status" value="1"/>
</dbReference>